<sequence>MRQIGLRTTPASGCFGDRQRRRLQQQLMAACTEGHNLVWFWAFRRCREHGMGEHGAARRRLWALIAAATEEAHRKCAWLGLACIDWYGLRIKGGREWLLAETVIGFVIEAMDEIVMVIGVGELK</sequence>
<reference evidence="1 2" key="1">
    <citation type="journal article" date="2023" name="G3 (Bethesda)">
        <title>A chromosome-length genome assembly and annotation of blackberry (Rubus argutus, cv. 'Hillquist').</title>
        <authorList>
            <person name="Bruna T."/>
            <person name="Aryal R."/>
            <person name="Dudchenko O."/>
            <person name="Sargent D.J."/>
            <person name="Mead D."/>
            <person name="Buti M."/>
            <person name="Cavallini A."/>
            <person name="Hytonen T."/>
            <person name="Andres J."/>
            <person name="Pham M."/>
            <person name="Weisz D."/>
            <person name="Mascagni F."/>
            <person name="Usai G."/>
            <person name="Natali L."/>
            <person name="Bassil N."/>
            <person name="Fernandez G.E."/>
            <person name="Lomsadze A."/>
            <person name="Armour M."/>
            <person name="Olukolu B."/>
            <person name="Poorten T."/>
            <person name="Britton C."/>
            <person name="Davik J."/>
            <person name="Ashrafi H."/>
            <person name="Aiden E.L."/>
            <person name="Borodovsky M."/>
            <person name="Worthington M."/>
        </authorList>
    </citation>
    <scope>NUCLEOTIDE SEQUENCE [LARGE SCALE GENOMIC DNA]</scope>
    <source>
        <strain evidence="1">PI 553951</strain>
    </source>
</reference>
<evidence type="ECO:0000313" key="2">
    <source>
        <dbReference type="Proteomes" id="UP001457282"/>
    </source>
</evidence>
<protein>
    <submittedName>
        <fullName evidence="1">Uncharacterized protein</fullName>
    </submittedName>
</protein>
<keyword evidence="2" id="KW-1185">Reference proteome</keyword>
<organism evidence="1 2">
    <name type="scientific">Rubus argutus</name>
    <name type="common">Southern blackberry</name>
    <dbReference type="NCBI Taxonomy" id="59490"/>
    <lineage>
        <taxon>Eukaryota</taxon>
        <taxon>Viridiplantae</taxon>
        <taxon>Streptophyta</taxon>
        <taxon>Embryophyta</taxon>
        <taxon>Tracheophyta</taxon>
        <taxon>Spermatophyta</taxon>
        <taxon>Magnoliopsida</taxon>
        <taxon>eudicotyledons</taxon>
        <taxon>Gunneridae</taxon>
        <taxon>Pentapetalae</taxon>
        <taxon>rosids</taxon>
        <taxon>fabids</taxon>
        <taxon>Rosales</taxon>
        <taxon>Rosaceae</taxon>
        <taxon>Rosoideae</taxon>
        <taxon>Rosoideae incertae sedis</taxon>
        <taxon>Rubus</taxon>
    </lineage>
</organism>
<accession>A0AAW1VLY2</accession>
<dbReference type="AlphaFoldDB" id="A0AAW1VLY2"/>
<proteinExistence type="predicted"/>
<gene>
    <name evidence="1" type="ORF">M0R45_002820</name>
</gene>
<dbReference type="EMBL" id="JBEDUW010000087">
    <property type="protein sequence ID" value="KAK9906160.1"/>
    <property type="molecule type" value="Genomic_DNA"/>
</dbReference>
<evidence type="ECO:0000313" key="1">
    <source>
        <dbReference type="EMBL" id="KAK9906160.1"/>
    </source>
</evidence>
<comment type="caution">
    <text evidence="1">The sequence shown here is derived from an EMBL/GenBank/DDBJ whole genome shotgun (WGS) entry which is preliminary data.</text>
</comment>
<dbReference type="Proteomes" id="UP001457282">
    <property type="component" value="Unassembled WGS sequence"/>
</dbReference>
<name>A0AAW1VLY2_RUBAR</name>